<feature type="compositionally biased region" description="Low complexity" evidence="1">
    <location>
        <begin position="357"/>
        <end position="370"/>
    </location>
</feature>
<accession>I1QJN5</accession>
<feature type="region of interest" description="Disordered" evidence="1">
    <location>
        <begin position="231"/>
        <end position="302"/>
    </location>
</feature>
<proteinExistence type="predicted"/>
<keyword evidence="3" id="KW-1185">Reference proteome</keyword>
<dbReference type="Gramene" id="ORGLA08G0163600.1">
    <property type="protein sequence ID" value="ORGLA08G0163600.1"/>
    <property type="gene ID" value="ORGLA08G0163600"/>
</dbReference>
<feature type="region of interest" description="Disordered" evidence="1">
    <location>
        <begin position="317"/>
        <end position="370"/>
    </location>
</feature>
<feature type="compositionally biased region" description="Gly residues" evidence="1">
    <location>
        <begin position="271"/>
        <end position="280"/>
    </location>
</feature>
<name>I1QJN5_ORYGL</name>
<evidence type="ECO:0000313" key="2">
    <source>
        <dbReference type="EnsemblPlants" id="ORGLA08G0163600.1"/>
    </source>
</evidence>
<reference evidence="2" key="1">
    <citation type="submission" date="2015-06" db="UniProtKB">
        <authorList>
            <consortium name="EnsemblPlants"/>
        </authorList>
    </citation>
    <scope>IDENTIFICATION</scope>
</reference>
<feature type="compositionally biased region" description="Basic residues" evidence="1">
    <location>
        <begin position="176"/>
        <end position="186"/>
    </location>
</feature>
<dbReference type="STRING" id="4538.I1QJN5"/>
<feature type="compositionally biased region" description="Low complexity" evidence="1">
    <location>
        <begin position="162"/>
        <end position="172"/>
    </location>
</feature>
<protein>
    <submittedName>
        <fullName evidence="2">Uncharacterized protein</fullName>
    </submittedName>
</protein>
<feature type="compositionally biased region" description="Low complexity" evidence="1">
    <location>
        <begin position="81"/>
        <end position="113"/>
    </location>
</feature>
<dbReference type="Proteomes" id="UP000007306">
    <property type="component" value="Chromosome 8"/>
</dbReference>
<feature type="compositionally biased region" description="Polar residues" evidence="1">
    <location>
        <begin position="248"/>
        <end position="265"/>
    </location>
</feature>
<feature type="region of interest" description="Disordered" evidence="1">
    <location>
        <begin position="66"/>
        <end position="122"/>
    </location>
</feature>
<sequence>GTHVSPSWPCHHPLPFSPFLSPLSLFSFGQAAGEDVGDSAGCCLRRGGVGEDEGVGGRRRAVRWRGDTGEGALRGSPAWGTTTAWRTSSSIRTRISASSASSGSSTPVAASDSNNSAMPSDLTVSRASEWRATLAMSSRSGWIEAVVVGRAAQGAPVQPAAVGAGEGAATAPELRRRVRQPRRRGRPTSARRWSASWWAKRTRASYSGMARTGGSCTPGCSSGRRAWRWPGSPACLQSAPPRLVRRTQPPSLRTSTPGSRSSTQAEWDDGAVGGVGGGGSAPAPGARQAVPEEVGDDPIGGVGVVVRVPEDERLAVAAGPRVRQAQAPHRHAHRRPTVAASACDSDCPPASRPRPTPTRSTGSSSFHATR</sequence>
<feature type="region of interest" description="Disordered" evidence="1">
    <location>
        <begin position="162"/>
        <end position="194"/>
    </location>
</feature>
<dbReference type="OMA" id="SASWWAK"/>
<evidence type="ECO:0000313" key="3">
    <source>
        <dbReference type="Proteomes" id="UP000007306"/>
    </source>
</evidence>
<dbReference type="HOGENOM" id="CLU_063813_0_0_1"/>
<dbReference type="AlphaFoldDB" id="I1QJN5"/>
<evidence type="ECO:0000256" key="1">
    <source>
        <dbReference type="SAM" id="MobiDB-lite"/>
    </source>
</evidence>
<dbReference type="EnsemblPlants" id="ORGLA08G0163600.1">
    <property type="protein sequence ID" value="ORGLA08G0163600.1"/>
    <property type="gene ID" value="ORGLA08G0163600"/>
</dbReference>
<reference evidence="2 3" key="2">
    <citation type="submission" date="2018-04" db="EMBL/GenBank/DDBJ databases">
        <title>OglaRS2 (Oryza glaberrima Reference Sequence Version 2).</title>
        <authorList>
            <person name="Zhang J."/>
            <person name="Kudrna D."/>
            <person name="Lee S."/>
            <person name="Talag J."/>
            <person name="Rajasekar S."/>
            <person name="Wing R.A."/>
        </authorList>
    </citation>
    <scope>NUCLEOTIDE SEQUENCE [LARGE SCALE GENOMIC DNA]</scope>
    <source>
        <strain evidence="2 3">cv. IRGC 96717</strain>
    </source>
</reference>
<organism evidence="2 3">
    <name type="scientific">Oryza glaberrima</name>
    <name type="common">African rice</name>
    <dbReference type="NCBI Taxonomy" id="4538"/>
    <lineage>
        <taxon>Eukaryota</taxon>
        <taxon>Viridiplantae</taxon>
        <taxon>Streptophyta</taxon>
        <taxon>Embryophyta</taxon>
        <taxon>Tracheophyta</taxon>
        <taxon>Spermatophyta</taxon>
        <taxon>Magnoliopsida</taxon>
        <taxon>Liliopsida</taxon>
        <taxon>Poales</taxon>
        <taxon>Poaceae</taxon>
        <taxon>BOP clade</taxon>
        <taxon>Oryzoideae</taxon>
        <taxon>Oryzeae</taxon>
        <taxon>Oryzinae</taxon>
        <taxon>Oryza</taxon>
    </lineage>
</organism>